<sequence length="241" mass="26494">FEKILVINLRSRTDRRDAISLAAATSNLKIEFIDGVNADSIPEYAFPPGKSRLMSKGIKGSWRSHMNALQTIVNENLTSALILEDDADWDVRLHPQLQTFALASRCLLQSAEASSLASSHYPIEQIPNPEDPERSIHNDTSRHPILPILQSLPLSSPLCTHHHHHPTSSPYGDPTKWDVLWLGHCGAGFPRSPSSSPALLHSPQNLLLTHSDDATVPAPRFLRAHPFGPLDALSASHPPHT</sequence>
<feature type="compositionally biased region" description="Basic and acidic residues" evidence="1">
    <location>
        <begin position="131"/>
        <end position="140"/>
    </location>
</feature>
<protein>
    <submittedName>
        <fullName evidence="3">Glycosyltransferase family 25 protein</fullName>
    </submittedName>
</protein>
<keyword evidence="4" id="KW-1185">Reference proteome</keyword>
<dbReference type="EMBL" id="KV748868">
    <property type="protein sequence ID" value="OCL12536.1"/>
    <property type="molecule type" value="Genomic_DNA"/>
</dbReference>
<accession>A0A8E2F9I3</accession>
<dbReference type="Proteomes" id="UP000250140">
    <property type="component" value="Unassembled WGS sequence"/>
</dbReference>
<evidence type="ECO:0000313" key="3">
    <source>
        <dbReference type="EMBL" id="OCL12536.1"/>
    </source>
</evidence>
<feature type="non-terminal residue" evidence="3">
    <location>
        <position position="241"/>
    </location>
</feature>
<evidence type="ECO:0000259" key="2">
    <source>
        <dbReference type="Pfam" id="PF01755"/>
    </source>
</evidence>
<proteinExistence type="predicted"/>
<dbReference type="Pfam" id="PF01755">
    <property type="entry name" value="Glyco_transf_25"/>
    <property type="match status" value="1"/>
</dbReference>
<evidence type="ECO:0000256" key="1">
    <source>
        <dbReference type="SAM" id="MobiDB-lite"/>
    </source>
</evidence>
<organism evidence="3 4">
    <name type="scientific">Glonium stellatum</name>
    <dbReference type="NCBI Taxonomy" id="574774"/>
    <lineage>
        <taxon>Eukaryota</taxon>
        <taxon>Fungi</taxon>
        <taxon>Dikarya</taxon>
        <taxon>Ascomycota</taxon>
        <taxon>Pezizomycotina</taxon>
        <taxon>Dothideomycetes</taxon>
        <taxon>Pleosporomycetidae</taxon>
        <taxon>Gloniales</taxon>
        <taxon>Gloniaceae</taxon>
        <taxon>Glonium</taxon>
    </lineage>
</organism>
<dbReference type="AlphaFoldDB" id="A0A8E2F9I3"/>
<reference evidence="3 4" key="1">
    <citation type="journal article" date="2016" name="Nat. Commun.">
        <title>Ectomycorrhizal ecology is imprinted in the genome of the dominant symbiotic fungus Cenococcum geophilum.</title>
        <authorList>
            <consortium name="DOE Joint Genome Institute"/>
            <person name="Peter M."/>
            <person name="Kohler A."/>
            <person name="Ohm R.A."/>
            <person name="Kuo A."/>
            <person name="Krutzmann J."/>
            <person name="Morin E."/>
            <person name="Arend M."/>
            <person name="Barry K.W."/>
            <person name="Binder M."/>
            <person name="Choi C."/>
            <person name="Clum A."/>
            <person name="Copeland A."/>
            <person name="Grisel N."/>
            <person name="Haridas S."/>
            <person name="Kipfer T."/>
            <person name="LaButti K."/>
            <person name="Lindquist E."/>
            <person name="Lipzen A."/>
            <person name="Maire R."/>
            <person name="Meier B."/>
            <person name="Mihaltcheva S."/>
            <person name="Molinier V."/>
            <person name="Murat C."/>
            <person name="Poggeler S."/>
            <person name="Quandt C.A."/>
            <person name="Sperisen C."/>
            <person name="Tritt A."/>
            <person name="Tisserant E."/>
            <person name="Crous P.W."/>
            <person name="Henrissat B."/>
            <person name="Nehls U."/>
            <person name="Egli S."/>
            <person name="Spatafora J.W."/>
            <person name="Grigoriev I.V."/>
            <person name="Martin F.M."/>
        </authorList>
    </citation>
    <scope>NUCLEOTIDE SEQUENCE [LARGE SCALE GENOMIC DNA]</scope>
    <source>
        <strain evidence="3 4">CBS 207.34</strain>
    </source>
</reference>
<gene>
    <name evidence="3" type="ORF">AOQ84DRAFT_271444</name>
</gene>
<dbReference type="GO" id="GO:0016740">
    <property type="term" value="F:transferase activity"/>
    <property type="evidence" value="ECO:0007669"/>
    <property type="project" value="UniProtKB-KW"/>
</dbReference>
<feature type="region of interest" description="Disordered" evidence="1">
    <location>
        <begin position="119"/>
        <end position="140"/>
    </location>
</feature>
<feature type="domain" description="Glycosyl transferase family 25" evidence="2">
    <location>
        <begin position="2"/>
        <end position="93"/>
    </location>
</feature>
<feature type="non-terminal residue" evidence="3">
    <location>
        <position position="1"/>
    </location>
</feature>
<dbReference type="OrthoDB" id="47375at2759"/>
<dbReference type="InterPro" id="IPR002654">
    <property type="entry name" value="Glyco_trans_25"/>
</dbReference>
<dbReference type="CDD" id="cd06532">
    <property type="entry name" value="Glyco_transf_25"/>
    <property type="match status" value="1"/>
</dbReference>
<name>A0A8E2F9I3_9PEZI</name>
<evidence type="ECO:0000313" key="4">
    <source>
        <dbReference type="Proteomes" id="UP000250140"/>
    </source>
</evidence>
<keyword evidence="3" id="KW-0808">Transferase</keyword>